<dbReference type="Proteomes" id="UP000019132">
    <property type="component" value="Unassembled WGS sequence"/>
</dbReference>
<reference evidence="4" key="1">
    <citation type="journal article" date="2010" name="Genome Biol.">
        <title>Genome sequence of the necrotrophic plant pathogen Pythium ultimum reveals original pathogenicity mechanisms and effector repertoire.</title>
        <authorList>
            <person name="Levesque C.A."/>
            <person name="Brouwer H."/>
            <person name="Cano L."/>
            <person name="Hamilton J.P."/>
            <person name="Holt C."/>
            <person name="Huitema E."/>
            <person name="Raffaele S."/>
            <person name="Robideau G.P."/>
            <person name="Thines M."/>
            <person name="Win J."/>
            <person name="Zerillo M.M."/>
            <person name="Beakes G.W."/>
            <person name="Boore J.L."/>
            <person name="Busam D."/>
            <person name="Dumas B."/>
            <person name="Ferriera S."/>
            <person name="Fuerstenberg S.I."/>
            <person name="Gachon C.M."/>
            <person name="Gaulin E."/>
            <person name="Govers F."/>
            <person name="Grenville-Briggs L."/>
            <person name="Horner N."/>
            <person name="Hostetler J."/>
            <person name="Jiang R.H."/>
            <person name="Johnson J."/>
            <person name="Krajaejun T."/>
            <person name="Lin H."/>
            <person name="Meijer H.J."/>
            <person name="Moore B."/>
            <person name="Morris P."/>
            <person name="Phuntmart V."/>
            <person name="Puiu D."/>
            <person name="Shetty J."/>
            <person name="Stajich J.E."/>
            <person name="Tripathy S."/>
            <person name="Wawra S."/>
            <person name="van West P."/>
            <person name="Whitty B.R."/>
            <person name="Coutinho P.M."/>
            <person name="Henrissat B."/>
            <person name="Martin F."/>
            <person name="Thomas P.D."/>
            <person name="Tyler B.M."/>
            <person name="De Vries R.P."/>
            <person name="Kamoun S."/>
            <person name="Yandell M."/>
            <person name="Tisserat N."/>
            <person name="Buell C.R."/>
        </authorList>
    </citation>
    <scope>NUCLEOTIDE SEQUENCE</scope>
    <source>
        <strain evidence="4">DAOM:BR144</strain>
    </source>
</reference>
<keyword evidence="2" id="KW-1133">Transmembrane helix</keyword>
<reference evidence="3" key="3">
    <citation type="submission" date="2015-02" db="UniProtKB">
        <authorList>
            <consortium name="EnsemblProtists"/>
        </authorList>
    </citation>
    <scope>IDENTIFICATION</scope>
    <source>
        <strain evidence="3">DAOM BR144</strain>
    </source>
</reference>
<dbReference type="EMBL" id="GL376610">
    <property type="status" value="NOT_ANNOTATED_CDS"/>
    <property type="molecule type" value="Genomic_DNA"/>
</dbReference>
<organism evidence="3 4">
    <name type="scientific">Globisporangium ultimum (strain ATCC 200006 / CBS 805.95 / DAOM BR144)</name>
    <name type="common">Pythium ultimum</name>
    <dbReference type="NCBI Taxonomy" id="431595"/>
    <lineage>
        <taxon>Eukaryota</taxon>
        <taxon>Sar</taxon>
        <taxon>Stramenopiles</taxon>
        <taxon>Oomycota</taxon>
        <taxon>Peronosporomycetes</taxon>
        <taxon>Pythiales</taxon>
        <taxon>Pythiaceae</taxon>
        <taxon>Globisporangium</taxon>
    </lineage>
</organism>
<protein>
    <submittedName>
        <fullName evidence="3">Uncharacterized protein</fullName>
    </submittedName>
</protein>
<feature type="compositionally biased region" description="Basic and acidic residues" evidence="1">
    <location>
        <begin position="73"/>
        <end position="87"/>
    </location>
</feature>
<feature type="region of interest" description="Disordered" evidence="1">
    <location>
        <begin position="1"/>
        <end position="100"/>
    </location>
</feature>
<feature type="compositionally biased region" description="Polar residues" evidence="1">
    <location>
        <begin position="50"/>
        <end position="66"/>
    </location>
</feature>
<dbReference type="eggNOG" id="ENOG502SAVG">
    <property type="taxonomic scope" value="Eukaryota"/>
</dbReference>
<keyword evidence="2" id="KW-0472">Membrane</keyword>
<keyword evidence="4" id="KW-1185">Reference proteome</keyword>
<keyword evidence="2" id="KW-0812">Transmembrane</keyword>
<evidence type="ECO:0000313" key="3">
    <source>
        <dbReference type="EnsemblProtists" id="PYU1_T012412"/>
    </source>
</evidence>
<evidence type="ECO:0000313" key="4">
    <source>
        <dbReference type="Proteomes" id="UP000019132"/>
    </source>
</evidence>
<proteinExistence type="predicted"/>
<sequence>MAGGHASLTGNKDRSDGALQRSPCGHEMGDGDTDYNAIHIDDDDDLDNLKSASENARQSSMSSASVVDNGDGDSNRNIRFEDVESRNTDGFAEKSSSMSRERRLTLMQLERFRKAMAKRSQSARGCNAGDAEFDNLFGDSSLGPCKELRFVTYPWHYWVFGLLVFTATTVFVERVHSTSPDGKLKDDWWKYLVACIVYVIALGIVANGRVETFVISKDSSRLLIRSSKPLCFASARLRRARCVDRDLRHIVDIRVEASGEFSGDVDTRCYKLHFEFDDGVHATALESRCKNRTLERCRLVKDFVLSCATSSSRTIVRGHSSSAEVQIPHKKPALVSVPSSSLPRKNRQNSEPIVPLKLEALN</sequence>
<feature type="transmembrane region" description="Helical" evidence="2">
    <location>
        <begin position="155"/>
        <end position="176"/>
    </location>
</feature>
<name>K3X5B3_GLOUD</name>
<evidence type="ECO:0000256" key="1">
    <source>
        <dbReference type="SAM" id="MobiDB-lite"/>
    </source>
</evidence>
<dbReference type="InParanoid" id="K3X5B3"/>
<dbReference type="AlphaFoldDB" id="K3X5B3"/>
<dbReference type="VEuPathDB" id="FungiDB:PYU1_G012386"/>
<feature type="transmembrane region" description="Helical" evidence="2">
    <location>
        <begin position="188"/>
        <end position="206"/>
    </location>
</feature>
<dbReference type="EnsemblProtists" id="PYU1_T012412">
    <property type="protein sequence ID" value="PYU1_T012412"/>
    <property type="gene ID" value="PYU1_G012386"/>
</dbReference>
<reference evidence="4" key="2">
    <citation type="submission" date="2010-04" db="EMBL/GenBank/DDBJ databases">
        <authorList>
            <person name="Buell R."/>
            <person name="Hamilton J."/>
            <person name="Hostetler J."/>
        </authorList>
    </citation>
    <scope>NUCLEOTIDE SEQUENCE [LARGE SCALE GENOMIC DNA]</scope>
    <source>
        <strain evidence="4">DAOM:BR144</strain>
    </source>
</reference>
<accession>K3X5B3</accession>
<evidence type="ECO:0000256" key="2">
    <source>
        <dbReference type="SAM" id="Phobius"/>
    </source>
</evidence>
<dbReference type="HOGENOM" id="CLU_057970_0_0_1"/>